<dbReference type="Pfam" id="PF01966">
    <property type="entry name" value="HD"/>
    <property type="match status" value="1"/>
</dbReference>
<dbReference type="SUPFAM" id="SSF109604">
    <property type="entry name" value="HD-domain/PDEase-like"/>
    <property type="match status" value="1"/>
</dbReference>
<gene>
    <name evidence="2" type="ORF">C1I92_06080</name>
</gene>
<dbReference type="AlphaFoldDB" id="A0A2W2BXE5"/>
<keyword evidence="2" id="KW-0378">Hydrolase</keyword>
<dbReference type="CDD" id="cd00077">
    <property type="entry name" value="HDc"/>
    <property type="match status" value="1"/>
</dbReference>
<dbReference type="InterPro" id="IPR006675">
    <property type="entry name" value="HDIG_dom"/>
</dbReference>
<evidence type="ECO:0000313" key="2">
    <source>
        <dbReference type="EMBL" id="PZF85144.1"/>
    </source>
</evidence>
<dbReference type="EMBL" id="POTW01000010">
    <property type="protein sequence ID" value="PZF85144.1"/>
    <property type="molecule type" value="Genomic_DNA"/>
</dbReference>
<dbReference type="GO" id="GO:0016787">
    <property type="term" value="F:hydrolase activity"/>
    <property type="evidence" value="ECO:0007669"/>
    <property type="project" value="UniProtKB-KW"/>
</dbReference>
<feature type="domain" description="HD" evidence="1">
    <location>
        <begin position="26"/>
        <end position="104"/>
    </location>
</feature>
<dbReference type="RefSeq" id="WP_111253770.1">
    <property type="nucleotide sequence ID" value="NZ_POTW01000010.1"/>
</dbReference>
<evidence type="ECO:0000313" key="3">
    <source>
        <dbReference type="Proteomes" id="UP000248764"/>
    </source>
</evidence>
<reference evidence="2 3" key="1">
    <citation type="submission" date="2018-01" db="EMBL/GenBank/DDBJ databases">
        <title>Draft genome sequence of Jiangella sp. GTF31.</title>
        <authorList>
            <person name="Sahin N."/>
            <person name="Ay H."/>
            <person name="Saygin H."/>
        </authorList>
    </citation>
    <scope>NUCLEOTIDE SEQUENCE [LARGE SCALE GENOMIC DNA]</scope>
    <source>
        <strain evidence="2 3">GTF31</strain>
    </source>
</reference>
<sequence length="192" mass="20597">MASSRRPSVDDVVGLLRQALPAESDRLAHTLAVGRRAEFVARRLGLARRDTAIVAAYLHDVGYAEAAAATGMHQLDGARFLRGLGYDDEVCRLVAHHTFARAEARNRDLGATLGAEFPLPDGNLADLLDVITFCDLTTSSAGRPTTVADRFAGIFARYAPGHVVAVTMHEVEPLALDVVGRVQSKCGPLPQR</sequence>
<name>A0A2W2BXE5_9ACTN</name>
<evidence type="ECO:0000259" key="1">
    <source>
        <dbReference type="Pfam" id="PF01966"/>
    </source>
</evidence>
<comment type="caution">
    <text evidence="2">The sequence shown here is derived from an EMBL/GenBank/DDBJ whole genome shotgun (WGS) entry which is preliminary data.</text>
</comment>
<proteinExistence type="predicted"/>
<accession>A0A2W2BXE5</accession>
<dbReference type="Proteomes" id="UP000248764">
    <property type="component" value="Unassembled WGS sequence"/>
</dbReference>
<dbReference type="Gene3D" id="1.10.3210.10">
    <property type="entry name" value="Hypothetical protein af1432"/>
    <property type="match status" value="1"/>
</dbReference>
<keyword evidence="3" id="KW-1185">Reference proteome</keyword>
<dbReference type="InterPro" id="IPR006674">
    <property type="entry name" value="HD_domain"/>
</dbReference>
<protein>
    <submittedName>
        <fullName evidence="2">Phosphohydrolase</fullName>
    </submittedName>
</protein>
<dbReference type="InterPro" id="IPR003607">
    <property type="entry name" value="HD/PDEase_dom"/>
</dbReference>
<organism evidence="2 3">
    <name type="scientific">Jiangella anatolica</name>
    <dbReference type="NCBI Taxonomy" id="2670374"/>
    <lineage>
        <taxon>Bacteria</taxon>
        <taxon>Bacillati</taxon>
        <taxon>Actinomycetota</taxon>
        <taxon>Actinomycetes</taxon>
        <taxon>Jiangellales</taxon>
        <taxon>Jiangellaceae</taxon>
        <taxon>Jiangella</taxon>
    </lineage>
</organism>
<dbReference type="NCBIfam" id="TIGR00277">
    <property type="entry name" value="HDIG"/>
    <property type="match status" value="1"/>
</dbReference>